<feature type="region of interest" description="Disordered" evidence="5">
    <location>
        <begin position="147"/>
        <end position="181"/>
    </location>
</feature>
<dbReference type="InterPro" id="IPR001841">
    <property type="entry name" value="Znf_RING"/>
</dbReference>
<dbReference type="Pfam" id="PF02176">
    <property type="entry name" value="zf-TRAF"/>
    <property type="match status" value="1"/>
</dbReference>
<dbReference type="InterPro" id="IPR013083">
    <property type="entry name" value="Znf_RING/FYVE/PHD"/>
</dbReference>
<feature type="compositionally biased region" description="Basic and acidic residues" evidence="5">
    <location>
        <begin position="147"/>
        <end position="163"/>
    </location>
</feature>
<dbReference type="Pfam" id="PF13445">
    <property type="entry name" value="zf-RING_UBOX"/>
    <property type="match status" value="1"/>
</dbReference>
<feature type="compositionally biased region" description="Low complexity" evidence="5">
    <location>
        <begin position="624"/>
        <end position="634"/>
    </location>
</feature>
<dbReference type="InterPro" id="IPR017907">
    <property type="entry name" value="Znf_RING_CS"/>
</dbReference>
<evidence type="ECO:0000259" key="7">
    <source>
        <dbReference type="PROSITE" id="PS50145"/>
    </source>
</evidence>
<proteinExistence type="predicted"/>
<feature type="region of interest" description="Disordered" evidence="5">
    <location>
        <begin position="616"/>
        <end position="675"/>
    </location>
</feature>
<feature type="region of interest" description="Disordered" evidence="5">
    <location>
        <begin position="511"/>
        <end position="532"/>
    </location>
</feature>
<dbReference type="EMBL" id="KN714776">
    <property type="protein sequence ID" value="KUI61411.1"/>
    <property type="molecule type" value="Genomic_DNA"/>
</dbReference>
<name>A0A194VCA4_CYTMA</name>
<evidence type="ECO:0000259" key="6">
    <source>
        <dbReference type="PROSITE" id="PS50089"/>
    </source>
</evidence>
<feature type="compositionally biased region" description="Low complexity" evidence="5">
    <location>
        <begin position="164"/>
        <end position="177"/>
    </location>
</feature>
<dbReference type="PROSITE" id="PS50089">
    <property type="entry name" value="ZF_RING_2"/>
    <property type="match status" value="1"/>
</dbReference>
<reference evidence="9" key="1">
    <citation type="submission" date="2014-12" db="EMBL/GenBank/DDBJ databases">
        <title>Genome Sequence of Valsa Canker Pathogens Uncovers a Specific Adaption of Colonization on Woody Bark.</title>
        <authorList>
            <person name="Yin Z."/>
            <person name="Liu H."/>
            <person name="Gao X."/>
            <person name="Li Z."/>
            <person name="Song N."/>
            <person name="Ke X."/>
            <person name="Dai Q."/>
            <person name="Wu Y."/>
            <person name="Sun Y."/>
            <person name="Xu J.-R."/>
            <person name="Kang Z.K."/>
            <person name="Wang L."/>
            <person name="Huang L."/>
        </authorList>
    </citation>
    <scope>NUCLEOTIDE SEQUENCE [LARGE SCALE GENOMIC DNA]</scope>
    <source>
        <strain evidence="9">SXYL134</strain>
    </source>
</reference>
<dbReference type="PANTHER" id="PTHR10131:SF94">
    <property type="entry name" value="TNF RECEPTOR-ASSOCIATED FACTOR 4"/>
    <property type="match status" value="1"/>
</dbReference>
<feature type="region of interest" description="Disordered" evidence="5">
    <location>
        <begin position="1"/>
        <end position="25"/>
    </location>
</feature>
<feature type="compositionally biased region" description="Low complexity" evidence="5">
    <location>
        <begin position="11"/>
        <end position="20"/>
    </location>
</feature>
<dbReference type="STRING" id="694573.A0A194VCA4"/>
<evidence type="ECO:0000256" key="4">
    <source>
        <dbReference type="PROSITE-ProRule" id="PRU00207"/>
    </source>
</evidence>
<evidence type="ECO:0000256" key="3">
    <source>
        <dbReference type="ARBA" id="ARBA00022833"/>
    </source>
</evidence>
<keyword evidence="3 4" id="KW-0862">Zinc</keyword>
<dbReference type="PROSITE" id="PS00518">
    <property type="entry name" value="ZF_RING_1"/>
    <property type="match status" value="1"/>
</dbReference>
<dbReference type="SUPFAM" id="SSF57850">
    <property type="entry name" value="RING/U-box"/>
    <property type="match status" value="1"/>
</dbReference>
<organism evidence="8 9">
    <name type="scientific">Cytospora mali</name>
    <name type="common">Apple Valsa canker fungus</name>
    <name type="synonym">Valsa mali</name>
    <dbReference type="NCBI Taxonomy" id="578113"/>
    <lineage>
        <taxon>Eukaryota</taxon>
        <taxon>Fungi</taxon>
        <taxon>Dikarya</taxon>
        <taxon>Ascomycota</taxon>
        <taxon>Pezizomycotina</taxon>
        <taxon>Sordariomycetes</taxon>
        <taxon>Sordariomycetidae</taxon>
        <taxon>Diaporthales</taxon>
        <taxon>Cytosporaceae</taxon>
        <taxon>Cytospora</taxon>
    </lineage>
</organism>
<evidence type="ECO:0000256" key="1">
    <source>
        <dbReference type="ARBA" id="ARBA00022723"/>
    </source>
</evidence>
<dbReference type="SMART" id="SM00184">
    <property type="entry name" value="RING"/>
    <property type="match status" value="1"/>
</dbReference>
<evidence type="ECO:0000256" key="2">
    <source>
        <dbReference type="ARBA" id="ARBA00022771"/>
    </source>
</evidence>
<accession>A0A194VCA4</accession>
<dbReference type="InterPro" id="IPR001293">
    <property type="entry name" value="Znf_TRAF"/>
</dbReference>
<keyword evidence="1 4" id="KW-0479">Metal-binding</keyword>
<feature type="domain" description="RING-type" evidence="6">
    <location>
        <begin position="212"/>
        <end position="258"/>
    </location>
</feature>
<dbReference type="InterPro" id="IPR027370">
    <property type="entry name" value="Znf-RING_euk"/>
</dbReference>
<dbReference type="PROSITE" id="PS50145">
    <property type="entry name" value="ZF_TRAF"/>
    <property type="match status" value="1"/>
</dbReference>
<dbReference type="PANTHER" id="PTHR10131">
    <property type="entry name" value="TNF RECEPTOR ASSOCIATED FACTOR"/>
    <property type="match status" value="1"/>
</dbReference>
<evidence type="ECO:0000313" key="9">
    <source>
        <dbReference type="Proteomes" id="UP000078576"/>
    </source>
</evidence>
<dbReference type="GO" id="GO:0008270">
    <property type="term" value="F:zinc ion binding"/>
    <property type="evidence" value="ECO:0007669"/>
    <property type="project" value="UniProtKB-KW"/>
</dbReference>
<feature type="zinc finger region" description="TRAF-type" evidence="4">
    <location>
        <begin position="367"/>
        <end position="412"/>
    </location>
</feature>
<feature type="compositionally biased region" description="Polar residues" evidence="5">
    <location>
        <begin position="645"/>
        <end position="656"/>
    </location>
</feature>
<evidence type="ECO:0000256" key="5">
    <source>
        <dbReference type="SAM" id="MobiDB-lite"/>
    </source>
</evidence>
<sequence>MPPPNTPNDASGTSSPTSTRQTRRNLEHIASLTQIPSSENFARDIQAILFGTPPTPTQSSSGSATPAVSMTSAPALGANLSPQRLPNELSSSRNNMLAPTSPTVSTTPAMAVGTNYNTQGRATLERRRSSLHTMSAPRLSLPVPRGLEHVEISHTPEARETRSRTSPWSPSRSPSPSLANNAQYASNQQPFVPAIDWQCLDYTSQVDENLLCAICKAPFHRPLTTKACGHTFCEACIDQALEEARGRTRDRVPCPLCRTELSTGCDRGSHRFVRVVEIGAQLDQLEVKCPNNAQLCQWKGRRSSLEDHVRNVCEFTLFPCLSDTCDKMIIRKGRDTGSSEGHQLCRHFDSACSLCNETIDMSTQIQHLLTTCSGYLAPCGYCGDVTTRQQLATHEDVCANEEMTCTHEKLGCQFRSTRRDITAHEKTCKRGWLKESVHELFEAYMHESLTLMKAEVTRQVQQDMQIEKRRMEVMLQDIREDFHAAIQEEQRKREELTRSLTNINNPEFGALRYSDPVDEGSSGPRRLPLPIPAGSDYEQAEYMFRMFDELDSRMSDISKAMIDQDARHSVMLLNELMPVKEQLVEARSQLGVMGMHVRWLMDLQRSRQRQIAEVVSGLTGGSASGSSSSAATSSDTQPDSRRANPGNTGAGSSNENLPGASRRTSDHTSPVRPSL</sequence>
<dbReference type="AlphaFoldDB" id="A0A194VCA4"/>
<keyword evidence="9" id="KW-1185">Reference proteome</keyword>
<keyword evidence="8" id="KW-0675">Receptor</keyword>
<dbReference type="SUPFAM" id="SSF49599">
    <property type="entry name" value="TRAF domain-like"/>
    <property type="match status" value="2"/>
</dbReference>
<protein>
    <submittedName>
        <fullName evidence="8">TNF receptor-associated factor 3</fullName>
    </submittedName>
</protein>
<dbReference type="OrthoDB" id="1630758at2759"/>
<evidence type="ECO:0000313" key="8">
    <source>
        <dbReference type="EMBL" id="KUI61411.1"/>
    </source>
</evidence>
<dbReference type="Gene3D" id="3.30.40.10">
    <property type="entry name" value="Zinc/RING finger domain, C3HC4 (zinc finger)"/>
    <property type="match status" value="2"/>
</dbReference>
<gene>
    <name evidence="8" type="ORF">VP1G_08606</name>
</gene>
<dbReference type="Proteomes" id="UP000078576">
    <property type="component" value="Unassembled WGS sequence"/>
</dbReference>
<keyword evidence="2 4" id="KW-0863">Zinc-finger</keyword>
<feature type="domain" description="TRAF-type" evidence="7">
    <location>
        <begin position="367"/>
        <end position="412"/>
    </location>
</feature>